<keyword evidence="4" id="KW-1185">Reference proteome</keyword>
<name>A0AAD1U5V3_EUPCR</name>
<evidence type="ECO:0000313" key="3">
    <source>
        <dbReference type="EMBL" id="CAI2359873.1"/>
    </source>
</evidence>
<sequence>MDFLKCQDIGCESQAQFYLNERKMCICSDDRDSKYSDQEATPLASSNSVIKFLKTINQCINELGRLPRIQGDATLEKEFEEFSNDIKNQINYIFQKLSDASENKEYYLYNICLKEAQDIKALLLNHNLFFKVISENIWENAFDFVNKQNNSVFELIEVKSKDYLLKIVRDHETKLKEAKTEVAHKEVTLQENNTTIEDLNRKCKEYKESQQNYEQTLQYLNEAKRKWIKYESKSKNLWYLTIFLMLMIIGMFLWSNNRLSLIQEHSKSLEASFLKREIFFETQYQENITALNQTHSSNIERMQGSHLKDIRDLKDENQIKIKALNSQIKNLEMHIKLKDDLIKQLKLAKSNTKQEVLEVKNELQLVSNRLYEAIATYSKEEINVLSRKITGEDIYNVSFSKIEFNFNNEKHLALLEAIDKKFPDASVIYIDSIPLNNKYVKLFFEFYFPKEVSFLHLNSLAISKSQLEFYMEELRLISPRITTSIFLYKFEVDQQNLKTLLSRYMHLNWFEFNNCGFIVPSVVDFKDTLIGSKLQHISLSNIPKKFYLSKDSKPSHFENLLRGLWKSQDFKMNFDAFWIRHSELTTKEQEEILRKHGLTDVKIYF</sequence>
<reference evidence="3" key="1">
    <citation type="submission" date="2023-07" db="EMBL/GenBank/DDBJ databases">
        <authorList>
            <consortium name="AG Swart"/>
            <person name="Singh M."/>
            <person name="Singh A."/>
            <person name="Seah K."/>
            <person name="Emmerich C."/>
        </authorList>
    </citation>
    <scope>NUCLEOTIDE SEQUENCE</scope>
    <source>
        <strain evidence="3">DP1</strain>
    </source>
</reference>
<evidence type="ECO:0000256" key="1">
    <source>
        <dbReference type="SAM" id="Coils"/>
    </source>
</evidence>
<keyword evidence="2" id="KW-0812">Transmembrane</keyword>
<feature type="coiled-coil region" evidence="1">
    <location>
        <begin position="307"/>
        <end position="369"/>
    </location>
</feature>
<protein>
    <submittedName>
        <fullName evidence="3">Uncharacterized protein</fullName>
    </submittedName>
</protein>
<proteinExistence type="predicted"/>
<dbReference type="Proteomes" id="UP001295684">
    <property type="component" value="Unassembled WGS sequence"/>
</dbReference>
<keyword evidence="2" id="KW-0472">Membrane</keyword>
<feature type="coiled-coil region" evidence="1">
    <location>
        <begin position="168"/>
        <end position="226"/>
    </location>
</feature>
<dbReference type="AlphaFoldDB" id="A0AAD1U5V3"/>
<keyword evidence="2" id="KW-1133">Transmembrane helix</keyword>
<dbReference type="EMBL" id="CAMPGE010001104">
    <property type="protein sequence ID" value="CAI2359873.1"/>
    <property type="molecule type" value="Genomic_DNA"/>
</dbReference>
<keyword evidence="1" id="KW-0175">Coiled coil</keyword>
<comment type="caution">
    <text evidence="3">The sequence shown here is derived from an EMBL/GenBank/DDBJ whole genome shotgun (WGS) entry which is preliminary data.</text>
</comment>
<gene>
    <name evidence="3" type="ORF">ECRASSUSDP1_LOCUS1167</name>
</gene>
<evidence type="ECO:0000256" key="2">
    <source>
        <dbReference type="SAM" id="Phobius"/>
    </source>
</evidence>
<organism evidence="3 4">
    <name type="scientific">Euplotes crassus</name>
    <dbReference type="NCBI Taxonomy" id="5936"/>
    <lineage>
        <taxon>Eukaryota</taxon>
        <taxon>Sar</taxon>
        <taxon>Alveolata</taxon>
        <taxon>Ciliophora</taxon>
        <taxon>Intramacronucleata</taxon>
        <taxon>Spirotrichea</taxon>
        <taxon>Hypotrichia</taxon>
        <taxon>Euplotida</taxon>
        <taxon>Euplotidae</taxon>
        <taxon>Moneuplotes</taxon>
    </lineage>
</organism>
<feature type="transmembrane region" description="Helical" evidence="2">
    <location>
        <begin position="236"/>
        <end position="254"/>
    </location>
</feature>
<evidence type="ECO:0000313" key="4">
    <source>
        <dbReference type="Proteomes" id="UP001295684"/>
    </source>
</evidence>
<accession>A0AAD1U5V3</accession>